<evidence type="ECO:0000256" key="23">
    <source>
        <dbReference type="ARBA" id="ARBA00047849"/>
    </source>
</evidence>
<dbReference type="SUPFAM" id="SSF53474">
    <property type="entry name" value="alpha/beta-Hydrolases"/>
    <property type="match status" value="1"/>
</dbReference>
<dbReference type="InterPro" id="IPR000073">
    <property type="entry name" value="AB_hydrolase_1"/>
</dbReference>
<sequence length="209" mass="23487">MRRMAEEVIPPRQEPCSWISSWLPSWRPTSPTQLKDAEEKMLKIVKKPFSRQYVRISGGNFLWTLAFSNQPCSPSLPSPKRPPLVLLHGFGGGVALWSQNLDTLCIYGPVYAIDLLGFGRSSRPQFCTDPALAEGQFVDALEEWRERVGIETMHLLGHNLGDTWQLLTPLNIHKKLSISCWWSHGAFQRVPKIPTPAPSLCGSEPWGPS</sequence>
<evidence type="ECO:0000256" key="25">
    <source>
        <dbReference type="ARBA" id="ARBA00048770"/>
    </source>
</evidence>
<evidence type="ECO:0000256" key="26">
    <source>
        <dbReference type="ARBA" id="ARBA00049561"/>
    </source>
</evidence>
<dbReference type="Proteomes" id="UP001460270">
    <property type="component" value="Unassembled WGS sequence"/>
</dbReference>
<dbReference type="GO" id="GO:0005811">
    <property type="term" value="C:lipid droplet"/>
    <property type="evidence" value="ECO:0007669"/>
    <property type="project" value="UniProtKB-SubCell"/>
</dbReference>
<keyword evidence="7" id="KW-0444">Lipid biosynthesis</keyword>
<keyword evidence="10" id="KW-0221">Differentiation</keyword>
<dbReference type="GO" id="GO:0010898">
    <property type="term" value="P:positive regulation of triglyceride catabolic process"/>
    <property type="evidence" value="ECO:0007669"/>
    <property type="project" value="TreeGrafter"/>
</dbReference>
<evidence type="ECO:0000256" key="4">
    <source>
        <dbReference type="ARBA" id="ARBA00004502"/>
    </source>
</evidence>
<comment type="catalytic activity">
    <reaction evidence="26">
        <text>1-(9Z-octadecenoyl)-sn-glycero-3-phosphate + (9Z)-octadecenoyl-CoA = 1,2-di-(9Z-octadecenoyl)-sn-glycero-3-phosphate + CoA</text>
        <dbReference type="Rhea" id="RHEA:37131"/>
        <dbReference type="ChEBI" id="CHEBI:57287"/>
        <dbReference type="ChEBI" id="CHEBI:57387"/>
        <dbReference type="ChEBI" id="CHEBI:74544"/>
        <dbReference type="ChEBI" id="CHEBI:74546"/>
    </reaction>
    <physiologicalReaction direction="left-to-right" evidence="26">
        <dbReference type="Rhea" id="RHEA:37132"/>
    </physiologicalReaction>
</comment>
<keyword evidence="14" id="KW-1208">Phospholipid metabolism</keyword>
<evidence type="ECO:0000256" key="16">
    <source>
        <dbReference type="ARBA" id="ARBA00036296"/>
    </source>
</evidence>
<evidence type="ECO:0000256" key="17">
    <source>
        <dbReference type="ARBA" id="ARBA00038097"/>
    </source>
</evidence>
<evidence type="ECO:0000256" key="19">
    <source>
        <dbReference type="ARBA" id="ARBA00042413"/>
    </source>
</evidence>
<comment type="catalytic activity">
    <reaction evidence="23">
        <text>eicosanoyl-CoA + 1-(9Z-octadecenoyl)-sn-glycero-3-phosphate = 1-(9Z)-octadecenoyl-2-eicosanoyl-sn-glycero-3-phosphate + CoA</text>
        <dbReference type="Rhea" id="RHEA:37451"/>
        <dbReference type="ChEBI" id="CHEBI:57287"/>
        <dbReference type="ChEBI" id="CHEBI:57380"/>
        <dbReference type="ChEBI" id="CHEBI:74544"/>
        <dbReference type="ChEBI" id="CHEBI:74937"/>
    </reaction>
    <physiologicalReaction direction="left-to-right" evidence="23">
        <dbReference type="Rhea" id="RHEA:37452"/>
    </physiologicalReaction>
</comment>
<keyword evidence="6" id="KW-0963">Cytoplasm</keyword>
<evidence type="ECO:0000259" key="27">
    <source>
        <dbReference type="Pfam" id="PF00561"/>
    </source>
</evidence>
<keyword evidence="29" id="KW-1185">Reference proteome</keyword>
<dbReference type="EC" id="2.3.1.51" evidence="5"/>
<comment type="caution">
    <text evidence="28">The sequence shown here is derived from an EMBL/GenBank/DDBJ whole genome shotgun (WGS) entry which is preliminary data.</text>
</comment>
<comment type="subcellular location">
    <subcellularLocation>
        <location evidence="3">Cytoplasm</location>
    </subcellularLocation>
    <subcellularLocation>
        <location evidence="4">Lipid droplet</location>
    </subcellularLocation>
</comment>
<evidence type="ECO:0000256" key="6">
    <source>
        <dbReference type="ARBA" id="ARBA00022490"/>
    </source>
</evidence>
<accession>A0AAW0NQC0</accession>
<evidence type="ECO:0000256" key="21">
    <source>
        <dbReference type="ARBA" id="ARBA00047525"/>
    </source>
</evidence>
<dbReference type="EMBL" id="JBBPFD010000014">
    <property type="protein sequence ID" value="KAK7898622.1"/>
    <property type="molecule type" value="Genomic_DNA"/>
</dbReference>
<organism evidence="28 29">
    <name type="scientific">Mugilogobius chulae</name>
    <name type="common">yellowstripe goby</name>
    <dbReference type="NCBI Taxonomy" id="88201"/>
    <lineage>
        <taxon>Eukaryota</taxon>
        <taxon>Metazoa</taxon>
        <taxon>Chordata</taxon>
        <taxon>Craniata</taxon>
        <taxon>Vertebrata</taxon>
        <taxon>Euteleostomi</taxon>
        <taxon>Actinopterygii</taxon>
        <taxon>Neopterygii</taxon>
        <taxon>Teleostei</taxon>
        <taxon>Neoteleostei</taxon>
        <taxon>Acanthomorphata</taxon>
        <taxon>Gobiaria</taxon>
        <taxon>Gobiiformes</taxon>
        <taxon>Gobioidei</taxon>
        <taxon>Gobiidae</taxon>
        <taxon>Gobionellinae</taxon>
        <taxon>Mugilogobius</taxon>
    </lineage>
</organism>
<comment type="catalytic activity">
    <reaction evidence="25">
        <text>1-(9Z-octadecenoyl)-sn-glycero-3-phosphate + (5Z,8Z,11Z,14Z)-eicosatetraenoyl-CoA = 1-(9Z)-octadecenoyl-2-(5Z,8Z,11Z,14Z)-eicosatetraenoyl-sn-glycero-3-phosphate + CoA</text>
        <dbReference type="Rhea" id="RHEA:37443"/>
        <dbReference type="ChEBI" id="CHEBI:57287"/>
        <dbReference type="ChEBI" id="CHEBI:57368"/>
        <dbReference type="ChEBI" id="CHEBI:74544"/>
        <dbReference type="ChEBI" id="CHEBI:74928"/>
    </reaction>
    <physiologicalReaction direction="left-to-right" evidence="25">
        <dbReference type="Rhea" id="RHEA:37444"/>
    </physiologicalReaction>
</comment>
<comment type="catalytic activity">
    <reaction evidence="24">
        <text>1-(5Z,8Z,11Z,14Z-eicosatetraenoyl)-sn-glycero-3-phosphate + (9Z)-octadecenoyl-CoA = 1-(5Z,8Z,11Z,14Z)-eicosatetraenoyl-2-(9Z)-octadecenoyl-sn-glycero-3-phosphate + CoA</text>
        <dbReference type="Rhea" id="RHEA:37455"/>
        <dbReference type="ChEBI" id="CHEBI:57287"/>
        <dbReference type="ChEBI" id="CHEBI:57387"/>
        <dbReference type="ChEBI" id="CHEBI:74938"/>
        <dbReference type="ChEBI" id="CHEBI:74941"/>
    </reaction>
    <physiologicalReaction direction="left-to-right" evidence="24">
        <dbReference type="Rhea" id="RHEA:37456"/>
    </physiologicalReaction>
</comment>
<evidence type="ECO:0000256" key="1">
    <source>
        <dbReference type="ARBA" id="ARBA00000300"/>
    </source>
</evidence>
<feature type="domain" description="AB hydrolase-1" evidence="27">
    <location>
        <begin position="82"/>
        <end position="161"/>
    </location>
</feature>
<evidence type="ECO:0000256" key="2">
    <source>
        <dbReference type="ARBA" id="ARBA00000816"/>
    </source>
</evidence>
<dbReference type="PANTHER" id="PTHR42886">
    <property type="entry name" value="RE40534P-RELATED"/>
    <property type="match status" value="1"/>
</dbReference>
<comment type="catalytic activity">
    <reaction evidence="16">
        <text>1-(9Z-octadecenoyl)-sn-glycero-3-phosphate + octadecanoyl-CoA = 1-(9Z-octadecenoyl)-2-octadecanoyl-sn-glycero-3-phosphate + CoA</text>
        <dbReference type="Rhea" id="RHEA:37147"/>
        <dbReference type="ChEBI" id="CHEBI:57287"/>
        <dbReference type="ChEBI" id="CHEBI:57394"/>
        <dbReference type="ChEBI" id="CHEBI:74544"/>
        <dbReference type="ChEBI" id="CHEBI:74552"/>
    </reaction>
    <physiologicalReaction direction="left-to-right" evidence="16">
        <dbReference type="Rhea" id="RHEA:37148"/>
    </physiologicalReaction>
</comment>
<evidence type="ECO:0000256" key="12">
    <source>
        <dbReference type="ARBA" id="ARBA00023098"/>
    </source>
</evidence>
<dbReference type="AlphaFoldDB" id="A0AAW0NQC0"/>
<dbReference type="GO" id="GO:0006654">
    <property type="term" value="P:phosphatidic acid biosynthetic process"/>
    <property type="evidence" value="ECO:0007669"/>
    <property type="project" value="TreeGrafter"/>
</dbReference>
<comment type="catalytic activity">
    <reaction evidence="1">
        <text>a 1-acyl-sn-glycero-3-phosphate + an acyl-CoA = a 1,2-diacyl-sn-glycero-3-phosphate + CoA</text>
        <dbReference type="Rhea" id="RHEA:19709"/>
        <dbReference type="ChEBI" id="CHEBI:57287"/>
        <dbReference type="ChEBI" id="CHEBI:57970"/>
        <dbReference type="ChEBI" id="CHEBI:58342"/>
        <dbReference type="ChEBI" id="CHEBI:58608"/>
        <dbReference type="EC" id="2.3.1.51"/>
    </reaction>
    <physiologicalReaction direction="left-to-right" evidence="1">
        <dbReference type="Rhea" id="RHEA:19710"/>
    </physiologicalReaction>
</comment>
<evidence type="ECO:0000256" key="7">
    <source>
        <dbReference type="ARBA" id="ARBA00022516"/>
    </source>
</evidence>
<dbReference type="InterPro" id="IPR029058">
    <property type="entry name" value="AB_hydrolase_fold"/>
</dbReference>
<comment type="function">
    <text evidence="20">Coenzyme A-dependent lysophosphatidic acid acyltransferase that catalyzes the transfer of an acyl group on a lysophosphatidic acid. Functions preferentially with 1-oleoyl-lysophosphatidic acid followed by 1-palmitoyl-lysophosphatidic acid, 1-stearoyl-lysophosphatidic acid and 1-arachidonoyl-lysophosphatidic acid as lipid acceptor. Functions preferentially with arachidonoyl-CoA followed by oleoyl-CoA as acyl group donors. Functions in phosphatidic acid biosynthesis. May regulate the cellular storage of triacylglycerol through activation of the phospholipase PNPLA2. Involved in keratinocyte differentiation. Regulates lipid droplet fusion.</text>
</comment>
<keyword evidence="8" id="KW-0551">Lipid droplet</keyword>
<dbReference type="GO" id="GO:0003841">
    <property type="term" value="F:1-acylglycerol-3-phosphate O-acyltransferase activity"/>
    <property type="evidence" value="ECO:0007669"/>
    <property type="project" value="UniProtKB-EC"/>
</dbReference>
<dbReference type="GO" id="GO:0030154">
    <property type="term" value="P:cell differentiation"/>
    <property type="evidence" value="ECO:0007669"/>
    <property type="project" value="UniProtKB-KW"/>
</dbReference>
<name>A0AAW0NQC0_9GOBI</name>
<evidence type="ECO:0000256" key="20">
    <source>
        <dbReference type="ARBA" id="ARBA00045357"/>
    </source>
</evidence>
<dbReference type="GO" id="GO:0005739">
    <property type="term" value="C:mitochondrion"/>
    <property type="evidence" value="ECO:0007669"/>
    <property type="project" value="TreeGrafter"/>
</dbReference>
<evidence type="ECO:0000256" key="8">
    <source>
        <dbReference type="ARBA" id="ARBA00022677"/>
    </source>
</evidence>
<comment type="catalytic activity">
    <reaction evidence="2">
        <text>1-(9Z-octadecenoyl)-sn-glycero-3-phosphate + hexadecanoyl-CoA = 1-(9Z)-octadecenoyl-2-hexadecanoyl-sn-glycero-3-phosphate + CoA</text>
        <dbReference type="Rhea" id="RHEA:37143"/>
        <dbReference type="ChEBI" id="CHEBI:57287"/>
        <dbReference type="ChEBI" id="CHEBI:57379"/>
        <dbReference type="ChEBI" id="CHEBI:74544"/>
        <dbReference type="ChEBI" id="CHEBI:74551"/>
    </reaction>
    <physiologicalReaction direction="left-to-right" evidence="2">
        <dbReference type="Rhea" id="RHEA:37144"/>
    </physiologicalReaction>
</comment>
<comment type="similarity">
    <text evidence="17">Belongs to the peptidase S33 family. ABHD4/ABHD5 subfamily.</text>
</comment>
<evidence type="ECO:0000256" key="10">
    <source>
        <dbReference type="ARBA" id="ARBA00022782"/>
    </source>
</evidence>
<dbReference type="GO" id="GO:0052689">
    <property type="term" value="F:carboxylic ester hydrolase activity"/>
    <property type="evidence" value="ECO:0007669"/>
    <property type="project" value="TreeGrafter"/>
</dbReference>
<protein>
    <recommendedName>
        <fullName evidence="18">1-acylglycerol-3-phosphate O-acyltransferase ABHD5</fullName>
        <ecNumber evidence="5">2.3.1.51</ecNumber>
    </recommendedName>
    <alternativeName>
        <fullName evidence="19">Abhydrolase domain-containing protein 5</fullName>
    </alternativeName>
</protein>
<evidence type="ECO:0000256" key="15">
    <source>
        <dbReference type="ARBA" id="ARBA00023315"/>
    </source>
</evidence>
<evidence type="ECO:0000256" key="13">
    <source>
        <dbReference type="ARBA" id="ARBA00023209"/>
    </source>
</evidence>
<evidence type="ECO:0000256" key="18">
    <source>
        <dbReference type="ARBA" id="ARBA00040731"/>
    </source>
</evidence>
<dbReference type="Gene3D" id="3.40.50.1820">
    <property type="entry name" value="alpha/beta hydrolase"/>
    <property type="match status" value="1"/>
</dbReference>
<reference evidence="29" key="1">
    <citation type="submission" date="2024-04" db="EMBL/GenBank/DDBJ databases">
        <title>Salinicola lusitanus LLJ914,a marine bacterium isolated from the Okinawa Trough.</title>
        <authorList>
            <person name="Li J."/>
        </authorList>
    </citation>
    <scope>NUCLEOTIDE SEQUENCE [LARGE SCALE GENOMIC DNA]</scope>
</reference>
<dbReference type="GO" id="GO:0055088">
    <property type="term" value="P:lipid homeostasis"/>
    <property type="evidence" value="ECO:0007669"/>
    <property type="project" value="TreeGrafter"/>
</dbReference>
<dbReference type="GO" id="GO:0010891">
    <property type="term" value="P:negative regulation of triglyceride storage"/>
    <property type="evidence" value="ECO:0007669"/>
    <property type="project" value="TreeGrafter"/>
</dbReference>
<evidence type="ECO:0000256" key="14">
    <source>
        <dbReference type="ARBA" id="ARBA00023264"/>
    </source>
</evidence>
<dbReference type="PANTHER" id="PTHR42886:SF34">
    <property type="entry name" value="1-ACYLGLYCEROL-3-PHOSPHATE O-ACYLTRANSFERASE ABHD5"/>
    <property type="match status" value="1"/>
</dbReference>
<keyword evidence="12" id="KW-0443">Lipid metabolism</keyword>
<gene>
    <name evidence="28" type="ORF">WMY93_019475</name>
</gene>
<evidence type="ECO:0000313" key="28">
    <source>
        <dbReference type="EMBL" id="KAK7898622.1"/>
    </source>
</evidence>
<keyword evidence="11" id="KW-0276">Fatty acid metabolism</keyword>
<comment type="catalytic activity">
    <reaction evidence="22">
        <text>1-octadecanoyl-sn-glycero-3-phosphate + (9Z)-octadecenoyl-CoA = 1-octadecanoyl-2-(9Z-octadecenoyl)-sn-glycero-3-phosphate + CoA</text>
        <dbReference type="Rhea" id="RHEA:37163"/>
        <dbReference type="ChEBI" id="CHEBI:57287"/>
        <dbReference type="ChEBI" id="CHEBI:57387"/>
        <dbReference type="ChEBI" id="CHEBI:74560"/>
        <dbReference type="ChEBI" id="CHEBI:74565"/>
    </reaction>
    <physiologicalReaction direction="left-to-right" evidence="22">
        <dbReference type="Rhea" id="RHEA:37164"/>
    </physiologicalReaction>
</comment>
<dbReference type="Pfam" id="PF00561">
    <property type="entry name" value="Abhydrolase_1"/>
    <property type="match status" value="1"/>
</dbReference>
<evidence type="ECO:0000256" key="3">
    <source>
        <dbReference type="ARBA" id="ARBA00004496"/>
    </source>
</evidence>
<dbReference type="GO" id="GO:0006631">
    <property type="term" value="P:fatty acid metabolic process"/>
    <property type="evidence" value="ECO:0007669"/>
    <property type="project" value="UniProtKB-KW"/>
</dbReference>
<comment type="catalytic activity">
    <reaction evidence="21">
        <text>1-hexadecanoyl-sn-glycero-3-phosphate + (9Z)-octadecenoyl-CoA = 1-hexadecanoyl-2-(9Z-octadecenoyl)-sn-glycero-3-phosphate + CoA</text>
        <dbReference type="Rhea" id="RHEA:33187"/>
        <dbReference type="ChEBI" id="CHEBI:57287"/>
        <dbReference type="ChEBI" id="CHEBI:57387"/>
        <dbReference type="ChEBI" id="CHEBI:57518"/>
        <dbReference type="ChEBI" id="CHEBI:64839"/>
    </reaction>
    <physiologicalReaction direction="left-to-right" evidence="21">
        <dbReference type="Rhea" id="RHEA:33188"/>
    </physiologicalReaction>
</comment>
<evidence type="ECO:0000313" key="29">
    <source>
        <dbReference type="Proteomes" id="UP001460270"/>
    </source>
</evidence>
<proteinExistence type="inferred from homology"/>
<evidence type="ECO:0000256" key="5">
    <source>
        <dbReference type="ARBA" id="ARBA00013211"/>
    </source>
</evidence>
<keyword evidence="9" id="KW-0808">Transferase</keyword>
<evidence type="ECO:0000256" key="24">
    <source>
        <dbReference type="ARBA" id="ARBA00048632"/>
    </source>
</evidence>
<evidence type="ECO:0000256" key="22">
    <source>
        <dbReference type="ARBA" id="ARBA00047543"/>
    </source>
</evidence>
<keyword evidence="15" id="KW-0012">Acyltransferase</keyword>
<evidence type="ECO:0000256" key="11">
    <source>
        <dbReference type="ARBA" id="ARBA00022832"/>
    </source>
</evidence>
<evidence type="ECO:0000256" key="9">
    <source>
        <dbReference type="ARBA" id="ARBA00022679"/>
    </source>
</evidence>
<keyword evidence="13" id="KW-0594">Phospholipid biosynthesis</keyword>